<evidence type="ECO:0000256" key="4">
    <source>
        <dbReference type="ARBA" id="ARBA00022490"/>
    </source>
</evidence>
<keyword evidence="4" id="KW-0963">Cytoplasm</keyword>
<dbReference type="Gene3D" id="1.20.58.190">
    <property type="entry name" value="Translin, domain 1"/>
    <property type="match status" value="1"/>
</dbReference>
<comment type="caution">
    <text evidence="8">The sequence shown here is derived from an EMBL/GenBank/DDBJ whole genome shotgun (WGS) entry which is preliminary data.</text>
</comment>
<evidence type="ECO:0000256" key="1">
    <source>
        <dbReference type="ARBA" id="ARBA00004123"/>
    </source>
</evidence>
<organism evidence="8 9">
    <name type="scientific">Naganishia liquefaciens</name>
    <dbReference type="NCBI Taxonomy" id="104408"/>
    <lineage>
        <taxon>Eukaryota</taxon>
        <taxon>Fungi</taxon>
        <taxon>Dikarya</taxon>
        <taxon>Basidiomycota</taxon>
        <taxon>Agaricomycotina</taxon>
        <taxon>Tremellomycetes</taxon>
        <taxon>Filobasidiales</taxon>
        <taxon>Filobasidiaceae</taxon>
        <taxon>Naganishia</taxon>
    </lineage>
</organism>
<dbReference type="AlphaFoldDB" id="A0A8H3TSH7"/>
<dbReference type="Proteomes" id="UP000620104">
    <property type="component" value="Unassembled WGS sequence"/>
</dbReference>
<evidence type="ECO:0000256" key="7">
    <source>
        <dbReference type="ARBA" id="ARBA00023242"/>
    </source>
</evidence>
<sequence>MDDPMSPAPSGKVAASLTETLMRISADLEAEQTLKESIKESLQPLDTLSRSVTALINRVHSTPSDQLEALAQQTLDQVRASSTQWEVVAEKIPRGEYHRYAYQPSFILKPLVTAITLAFFLLHDDLIPLPLAAETIGIKSEWQDRLQLSPDDYLQGVIGASNELARLAMNAVTLRNFSLPLRIAAFEKDLFAGFSLLNLRNDALRRRFDSLKYDVKRCEDVVYDITLRNLAPPPAQSG</sequence>
<dbReference type="PANTHER" id="PTHR10741">
    <property type="entry name" value="TRANSLIN AND TRANSLIN ASSOCIATED PROTEIN X"/>
    <property type="match status" value="1"/>
</dbReference>
<evidence type="ECO:0000256" key="5">
    <source>
        <dbReference type="ARBA" id="ARBA00022884"/>
    </source>
</evidence>
<dbReference type="OrthoDB" id="829at2759"/>
<dbReference type="GO" id="GO:0043565">
    <property type="term" value="F:sequence-specific DNA binding"/>
    <property type="evidence" value="ECO:0007669"/>
    <property type="project" value="InterPro"/>
</dbReference>
<evidence type="ECO:0008006" key="10">
    <source>
        <dbReference type="Google" id="ProtNLM"/>
    </source>
</evidence>
<evidence type="ECO:0000256" key="3">
    <source>
        <dbReference type="ARBA" id="ARBA00005902"/>
    </source>
</evidence>
<comment type="similarity">
    <text evidence="3">Belongs to the translin family.</text>
</comment>
<dbReference type="Gene3D" id="1.20.58.200">
    <property type="entry name" value="Translin, domain 2"/>
    <property type="match status" value="1"/>
</dbReference>
<dbReference type="GO" id="GO:0016070">
    <property type="term" value="P:RNA metabolic process"/>
    <property type="evidence" value="ECO:0007669"/>
    <property type="project" value="InterPro"/>
</dbReference>
<dbReference type="InterPro" id="IPR033956">
    <property type="entry name" value="Translin"/>
</dbReference>
<evidence type="ECO:0000256" key="2">
    <source>
        <dbReference type="ARBA" id="ARBA00004496"/>
    </source>
</evidence>
<keyword evidence="5" id="KW-0694">RNA-binding</keyword>
<dbReference type="EMBL" id="BLZA01000017">
    <property type="protein sequence ID" value="GHJ86088.1"/>
    <property type="molecule type" value="Genomic_DNA"/>
</dbReference>
<evidence type="ECO:0000256" key="6">
    <source>
        <dbReference type="ARBA" id="ARBA00023125"/>
    </source>
</evidence>
<proteinExistence type="inferred from homology"/>
<accession>A0A8H3TSH7</accession>
<dbReference type="Pfam" id="PF01997">
    <property type="entry name" value="Translin"/>
    <property type="match status" value="1"/>
</dbReference>
<protein>
    <recommendedName>
        <fullName evidence="10">Translin</fullName>
    </recommendedName>
</protein>
<dbReference type="InterPro" id="IPR016069">
    <property type="entry name" value="Translin_C"/>
</dbReference>
<keyword evidence="6" id="KW-0238">DNA-binding</keyword>
<dbReference type="InterPro" id="IPR036081">
    <property type="entry name" value="Translin_sf"/>
</dbReference>
<keyword evidence="9" id="KW-1185">Reference proteome</keyword>
<dbReference type="GO" id="GO:0003723">
    <property type="term" value="F:RNA binding"/>
    <property type="evidence" value="ECO:0007669"/>
    <property type="project" value="UniProtKB-KW"/>
</dbReference>
<comment type="subcellular location">
    <subcellularLocation>
        <location evidence="2">Cytoplasm</location>
    </subcellularLocation>
    <subcellularLocation>
        <location evidence="1">Nucleus</location>
    </subcellularLocation>
</comment>
<dbReference type="GO" id="GO:0005737">
    <property type="term" value="C:cytoplasm"/>
    <property type="evidence" value="ECO:0007669"/>
    <property type="project" value="UniProtKB-SubCell"/>
</dbReference>
<gene>
    <name evidence="8" type="ORF">NliqN6_2490</name>
</gene>
<dbReference type="InterPro" id="IPR002848">
    <property type="entry name" value="Translin_fam"/>
</dbReference>
<keyword evidence="7" id="KW-0539">Nucleus</keyword>
<evidence type="ECO:0000313" key="8">
    <source>
        <dbReference type="EMBL" id="GHJ86088.1"/>
    </source>
</evidence>
<evidence type="ECO:0000313" key="9">
    <source>
        <dbReference type="Proteomes" id="UP000620104"/>
    </source>
</evidence>
<reference evidence="8" key="1">
    <citation type="submission" date="2020-07" db="EMBL/GenBank/DDBJ databases">
        <title>Draft Genome Sequence of a Deep-Sea Yeast, Naganishia (Cryptococcus) liquefaciens strain N6.</title>
        <authorList>
            <person name="Han Y.W."/>
            <person name="Kajitani R."/>
            <person name="Morimoto H."/>
            <person name="Parhat M."/>
            <person name="Tsubouchi H."/>
            <person name="Bakenova O."/>
            <person name="Ogata M."/>
            <person name="Argunhan B."/>
            <person name="Aoki R."/>
            <person name="Kajiwara S."/>
            <person name="Itoh T."/>
            <person name="Iwasaki H."/>
        </authorList>
    </citation>
    <scope>NUCLEOTIDE SEQUENCE</scope>
    <source>
        <strain evidence="8">N6</strain>
    </source>
</reference>
<dbReference type="GO" id="GO:0003697">
    <property type="term" value="F:single-stranded DNA binding"/>
    <property type="evidence" value="ECO:0007669"/>
    <property type="project" value="InterPro"/>
</dbReference>
<dbReference type="GO" id="GO:0005634">
    <property type="term" value="C:nucleus"/>
    <property type="evidence" value="ECO:0007669"/>
    <property type="project" value="UniProtKB-SubCell"/>
</dbReference>
<dbReference type="SUPFAM" id="SSF74784">
    <property type="entry name" value="Translin"/>
    <property type="match status" value="1"/>
</dbReference>
<dbReference type="InterPro" id="IPR016068">
    <property type="entry name" value="Translin_N"/>
</dbReference>
<name>A0A8H3TSH7_9TREE</name>
<dbReference type="FunFam" id="1.20.58.200:FF:000002">
    <property type="entry name" value="Putative translin"/>
    <property type="match status" value="1"/>
</dbReference>
<dbReference type="CDD" id="cd14819">
    <property type="entry name" value="Translin"/>
    <property type="match status" value="1"/>
</dbReference>